<evidence type="ECO:0000313" key="4">
    <source>
        <dbReference type="Proteomes" id="UP000030907"/>
    </source>
</evidence>
<evidence type="ECO:0000256" key="1">
    <source>
        <dbReference type="ARBA" id="ARBA00010201"/>
    </source>
</evidence>
<organism evidence="3 4">
    <name type="scientific">Sphingopyxis fribergensis</name>
    <dbReference type="NCBI Taxonomy" id="1515612"/>
    <lineage>
        <taxon>Bacteria</taxon>
        <taxon>Pseudomonadati</taxon>
        <taxon>Pseudomonadota</taxon>
        <taxon>Alphaproteobacteria</taxon>
        <taxon>Sphingomonadales</taxon>
        <taxon>Sphingomonadaceae</taxon>
        <taxon>Sphingopyxis</taxon>
    </lineage>
</organism>
<dbReference type="Gene3D" id="3.90.960.10">
    <property type="entry name" value="YbaK/aminoacyl-tRNA synthetase-associated domain"/>
    <property type="match status" value="1"/>
</dbReference>
<evidence type="ECO:0000313" key="3">
    <source>
        <dbReference type="EMBL" id="AJA10155.1"/>
    </source>
</evidence>
<dbReference type="AlphaFoldDB" id="A0A0A7PJJ3"/>
<dbReference type="InterPro" id="IPR007214">
    <property type="entry name" value="YbaK/aa-tRNA-synth-assoc-dom"/>
</dbReference>
<dbReference type="GO" id="GO:0004812">
    <property type="term" value="F:aminoacyl-tRNA ligase activity"/>
    <property type="evidence" value="ECO:0007669"/>
    <property type="project" value="UniProtKB-KW"/>
</dbReference>
<dbReference type="InterPro" id="IPR040285">
    <property type="entry name" value="ProX/PRXD1"/>
</dbReference>
<dbReference type="Proteomes" id="UP000030907">
    <property type="component" value="Chromosome"/>
</dbReference>
<dbReference type="OrthoDB" id="5145315at2"/>
<feature type="domain" description="YbaK/aminoacyl-tRNA synthetase-associated" evidence="2">
    <location>
        <begin position="23"/>
        <end position="147"/>
    </location>
</feature>
<proteinExistence type="inferred from homology"/>
<dbReference type="EMBL" id="CP009122">
    <property type="protein sequence ID" value="AJA10155.1"/>
    <property type="molecule type" value="Genomic_DNA"/>
</dbReference>
<comment type="similarity">
    <text evidence="1">Belongs to the PRORSD1 family.</text>
</comment>
<accession>A0A0A7PJJ3</accession>
<reference evidence="3 4" key="1">
    <citation type="journal article" date="2015" name="Int. J. Syst. Evol. Microbiol.">
        <title>Description of Sphingopyxis fribergensis sp. nov. - a soil bacterium with the ability to degrade styrene and phenylacetic acid.</title>
        <authorList>
            <person name="Oelschlagel M."/>
            <person name="Ruckert C."/>
            <person name="Kalinowski J."/>
            <person name="Schmidt G."/>
            <person name="Schlomann M."/>
            <person name="Tischler D."/>
        </authorList>
    </citation>
    <scope>NUCLEOTIDE SEQUENCE [LARGE SCALE GENOMIC DNA]</scope>
    <source>
        <strain evidence="3 4">Kp5.2</strain>
    </source>
</reference>
<gene>
    <name evidence="3" type="ORF">SKP52_16405</name>
</gene>
<dbReference type="STRING" id="1515612.SKP52_16405"/>
<dbReference type="KEGG" id="sphk:SKP52_16405"/>
<name>A0A0A7PJJ3_9SPHN</name>
<keyword evidence="3" id="KW-0436">Ligase</keyword>
<protein>
    <submittedName>
        <fullName evidence="3">YbaK/prolyl-tRNA synthetase associated domain-containing protein</fullName>
    </submittedName>
</protein>
<dbReference type="Pfam" id="PF04073">
    <property type="entry name" value="tRNA_edit"/>
    <property type="match status" value="1"/>
</dbReference>
<keyword evidence="3" id="KW-0030">Aminoacyl-tRNA synthetase</keyword>
<dbReference type="CDD" id="cd04335">
    <property type="entry name" value="PrdX_deacylase"/>
    <property type="match status" value="1"/>
</dbReference>
<dbReference type="PANTHER" id="PTHR31423:SF3">
    <property type="entry name" value="PROLYL-TRNA SYNTHETASE ASSOCIATED DOMAIN-CONTAINING PROTEIN 1-RELATED"/>
    <property type="match status" value="1"/>
</dbReference>
<dbReference type="FunFam" id="3.90.960.10:FF:000005">
    <property type="entry name" value="Putative prolyl-tRNA synthetase"/>
    <property type="match status" value="1"/>
</dbReference>
<dbReference type="HOGENOM" id="CLU_104635_2_0_5"/>
<dbReference type="SUPFAM" id="SSF55826">
    <property type="entry name" value="YbaK/ProRS associated domain"/>
    <property type="match status" value="1"/>
</dbReference>
<keyword evidence="4" id="KW-1185">Reference proteome</keyword>
<dbReference type="InterPro" id="IPR036754">
    <property type="entry name" value="YbaK/aa-tRNA-synt-asso_dom_sf"/>
</dbReference>
<dbReference type="GO" id="GO:0002161">
    <property type="term" value="F:aminoacyl-tRNA deacylase activity"/>
    <property type="evidence" value="ECO:0007669"/>
    <property type="project" value="InterPro"/>
</dbReference>
<dbReference type="PANTHER" id="PTHR31423">
    <property type="entry name" value="YBAK DOMAIN-CONTAINING PROTEIN"/>
    <property type="match status" value="1"/>
</dbReference>
<sequence length="166" mass="16866">MRGEAGLLADLGALAIPFAAHEHEAVFTVAESDGVNAAIPGAHTKNLFLKDAGGAFWLVTVPSEARVDLKALPAAIGCKRVSFAKADDMRRLLGIAPGSVTPLAAVNAPPGSVTVVLDAVLAAADPVNVHPLRNTATLGLSGAAILDLLRHWGHAPRVAAIPVVAA</sequence>
<evidence type="ECO:0000259" key="2">
    <source>
        <dbReference type="Pfam" id="PF04073"/>
    </source>
</evidence>